<proteinExistence type="predicted"/>
<dbReference type="Proteomes" id="UP000634435">
    <property type="component" value="Unassembled WGS sequence"/>
</dbReference>
<sequence length="49" mass="5645">MKLIIKDGEYIVTNKLMNDYKWNECEYGNSTAKNISNNSKIIMARGAFN</sequence>
<dbReference type="EMBL" id="BMPN01000006">
    <property type="protein sequence ID" value="GGJ70085.1"/>
    <property type="molecule type" value="Genomic_DNA"/>
</dbReference>
<comment type="caution">
    <text evidence="1">The sequence shown here is derived from an EMBL/GenBank/DDBJ whole genome shotgun (WGS) entry which is preliminary data.</text>
</comment>
<organism evidence="1 2">
    <name type="scientific">Virgibacillus kapii</name>
    <dbReference type="NCBI Taxonomy" id="1638645"/>
    <lineage>
        <taxon>Bacteria</taxon>
        <taxon>Bacillati</taxon>
        <taxon>Bacillota</taxon>
        <taxon>Bacilli</taxon>
        <taxon>Bacillales</taxon>
        <taxon>Bacillaceae</taxon>
        <taxon>Virgibacillus</taxon>
    </lineage>
</organism>
<name>A0ABQ2DT25_9BACI</name>
<gene>
    <name evidence="1" type="ORF">GCM10007111_34680</name>
</gene>
<protein>
    <submittedName>
        <fullName evidence="1">Uncharacterized protein</fullName>
    </submittedName>
</protein>
<evidence type="ECO:0000313" key="2">
    <source>
        <dbReference type="Proteomes" id="UP000634435"/>
    </source>
</evidence>
<reference evidence="2" key="1">
    <citation type="journal article" date="2019" name="Int. J. Syst. Evol. Microbiol.">
        <title>The Global Catalogue of Microorganisms (GCM) 10K type strain sequencing project: providing services to taxonomists for standard genome sequencing and annotation.</title>
        <authorList>
            <consortium name="The Broad Institute Genomics Platform"/>
            <consortium name="The Broad Institute Genome Sequencing Center for Infectious Disease"/>
            <person name="Wu L."/>
            <person name="Ma J."/>
        </authorList>
    </citation>
    <scope>NUCLEOTIDE SEQUENCE [LARGE SCALE GENOMIC DNA]</scope>
    <source>
        <strain evidence="2">JCM 30071</strain>
    </source>
</reference>
<keyword evidence="2" id="KW-1185">Reference proteome</keyword>
<accession>A0ABQ2DT25</accession>
<evidence type="ECO:0000313" key="1">
    <source>
        <dbReference type="EMBL" id="GGJ70085.1"/>
    </source>
</evidence>